<evidence type="ECO:0000313" key="3">
    <source>
        <dbReference type="Proteomes" id="UP000265560"/>
    </source>
</evidence>
<dbReference type="EMBL" id="CP032419">
    <property type="protein sequence ID" value="AYC33453.1"/>
    <property type="molecule type" value="Genomic_DNA"/>
</dbReference>
<protein>
    <submittedName>
        <fullName evidence="2">MOSC domain-containing protein</fullName>
    </submittedName>
</protein>
<sequence length="270" mass="29430">MPAMYLSALYRYPLKSGRGESLASARLDALGLQGDRRWMLVEAATGRFLTQRLLPQMSQLSALWNAAGGLTLSAPGRTSLEVALPDPDAELRGVSVWRDTLRVPDAGDAAAAWLSDFLGRACRLVQVPDSRARQVDTGYAQPGDKVGFADGFPLLLIGQASLDDLSARVGRSLEILRFRPNLVVQGSAPYAEDEWQRIRIGTLEFDVAKGCSRCVLTTVDPQSGERSTDREPLTTLETYRERDGEVYFGQNLINRGTGSLALGMEVEVLA</sequence>
<dbReference type="Pfam" id="PF03476">
    <property type="entry name" value="MOSC_N"/>
    <property type="match status" value="1"/>
</dbReference>
<dbReference type="InterPro" id="IPR005302">
    <property type="entry name" value="MoCF_Sase_C"/>
</dbReference>
<name>A0A385Z651_9PSED</name>
<accession>A0A385Z651</accession>
<dbReference type="InterPro" id="IPR005303">
    <property type="entry name" value="MOCOS_middle"/>
</dbReference>
<organism evidence="2 3">
    <name type="scientific">Pseudomonas cavernae</name>
    <dbReference type="NCBI Taxonomy" id="2320867"/>
    <lineage>
        <taxon>Bacteria</taxon>
        <taxon>Pseudomonadati</taxon>
        <taxon>Pseudomonadota</taxon>
        <taxon>Gammaproteobacteria</taxon>
        <taxon>Pseudomonadales</taxon>
        <taxon>Pseudomonadaceae</taxon>
        <taxon>Pseudomonas</taxon>
    </lineage>
</organism>
<dbReference type="PANTHER" id="PTHR14237">
    <property type="entry name" value="MOLYBDOPTERIN COFACTOR SULFURASE MOSC"/>
    <property type="match status" value="1"/>
</dbReference>
<evidence type="ECO:0000259" key="1">
    <source>
        <dbReference type="PROSITE" id="PS51340"/>
    </source>
</evidence>
<dbReference type="GO" id="GO:0030170">
    <property type="term" value="F:pyridoxal phosphate binding"/>
    <property type="evidence" value="ECO:0007669"/>
    <property type="project" value="InterPro"/>
</dbReference>
<dbReference type="Pfam" id="PF03473">
    <property type="entry name" value="MOSC"/>
    <property type="match status" value="1"/>
</dbReference>
<dbReference type="KEGG" id="pcav:D3880_14280"/>
<dbReference type="InterPro" id="IPR011037">
    <property type="entry name" value="Pyrv_Knase-like_insert_dom_sf"/>
</dbReference>
<dbReference type="SUPFAM" id="SSF50800">
    <property type="entry name" value="PK beta-barrel domain-like"/>
    <property type="match status" value="1"/>
</dbReference>
<dbReference type="AlphaFoldDB" id="A0A385Z651"/>
<dbReference type="PROSITE" id="PS51340">
    <property type="entry name" value="MOSC"/>
    <property type="match status" value="1"/>
</dbReference>
<dbReference type="GO" id="GO:0030151">
    <property type="term" value="F:molybdenum ion binding"/>
    <property type="evidence" value="ECO:0007669"/>
    <property type="project" value="InterPro"/>
</dbReference>
<evidence type="ECO:0000313" key="2">
    <source>
        <dbReference type="EMBL" id="AYC33453.1"/>
    </source>
</evidence>
<dbReference type="GO" id="GO:0003824">
    <property type="term" value="F:catalytic activity"/>
    <property type="evidence" value="ECO:0007669"/>
    <property type="project" value="InterPro"/>
</dbReference>
<dbReference type="SUPFAM" id="SSF141673">
    <property type="entry name" value="MOSC N-terminal domain-like"/>
    <property type="match status" value="1"/>
</dbReference>
<dbReference type="OrthoDB" id="581532at2"/>
<proteinExistence type="predicted"/>
<dbReference type="PANTHER" id="PTHR14237:SF19">
    <property type="entry name" value="MITOCHONDRIAL AMIDOXIME REDUCING COMPONENT 1"/>
    <property type="match status" value="1"/>
</dbReference>
<gene>
    <name evidence="2" type="ORF">D3880_14280</name>
</gene>
<reference evidence="3" key="1">
    <citation type="submission" date="2018-09" db="EMBL/GenBank/DDBJ databases">
        <authorList>
            <person name="Zhu H."/>
        </authorList>
    </citation>
    <scope>NUCLEOTIDE SEQUENCE [LARGE SCALE GENOMIC DNA]</scope>
    <source>
        <strain evidence="3">K2W31S-8</strain>
    </source>
</reference>
<dbReference type="Proteomes" id="UP000265560">
    <property type="component" value="Chromosome"/>
</dbReference>
<keyword evidence="3" id="KW-1185">Reference proteome</keyword>
<feature type="domain" description="MOSC" evidence="1">
    <location>
        <begin position="122"/>
        <end position="269"/>
    </location>
</feature>